<evidence type="ECO:0000313" key="9">
    <source>
        <dbReference type="EMBL" id="VDN01666.1"/>
    </source>
</evidence>
<keyword evidence="10" id="KW-1185">Reference proteome</keyword>
<dbReference type="GO" id="GO:0003735">
    <property type="term" value="F:structural constituent of ribosome"/>
    <property type="evidence" value="ECO:0007669"/>
    <property type="project" value="InterPro"/>
</dbReference>
<dbReference type="EMBL" id="UYYF01004292">
    <property type="protein sequence ID" value="VDN01666.1"/>
    <property type="molecule type" value="Genomic_DNA"/>
</dbReference>
<keyword evidence="3" id="KW-0689">Ribosomal protein</keyword>
<name>A0A0N5CW43_THECL</name>
<sequence>MSFKLGAIPLRRTYLYLEQGTIQFRDCVKVGFSIRLNFFEVFALGYKQYPRSEQHKGVVEFVFWHWAQLQYKNPFVQLVRLNDMSVLPFGKAFLDDGREVLFDFEGKSREEVEEIIRTTLGKTKVSLRRERLEKMLRTDQVLFGKKCKRECMCEVQGQHPCTSLLYAPDYMKGKWRWNHNNQ</sequence>
<dbReference type="WBParaSite" id="TCLT_0000455401-mRNA-1">
    <property type="protein sequence ID" value="TCLT_0000455401-mRNA-1"/>
    <property type="gene ID" value="TCLT_0000455401"/>
</dbReference>
<evidence type="ECO:0000259" key="8">
    <source>
        <dbReference type="SMART" id="SM00916"/>
    </source>
</evidence>
<dbReference type="GO" id="GO:1990904">
    <property type="term" value="C:ribonucleoprotein complex"/>
    <property type="evidence" value="ECO:0007669"/>
    <property type="project" value="UniProtKB-KW"/>
</dbReference>
<proteinExistence type="inferred from homology"/>
<reference evidence="9 10" key="2">
    <citation type="submission" date="2018-11" db="EMBL/GenBank/DDBJ databases">
        <authorList>
            <consortium name="Pathogen Informatics"/>
        </authorList>
    </citation>
    <scope>NUCLEOTIDE SEQUENCE [LARGE SCALE GENOMIC DNA]</scope>
</reference>
<comment type="similarity">
    <text evidence="2">Belongs to the mitochondrion-specific ribosomal protein mS25 family.</text>
</comment>
<evidence type="ECO:0000313" key="10">
    <source>
        <dbReference type="Proteomes" id="UP000276776"/>
    </source>
</evidence>
<reference evidence="11" key="1">
    <citation type="submission" date="2017-02" db="UniProtKB">
        <authorList>
            <consortium name="WormBaseParasite"/>
        </authorList>
    </citation>
    <scope>IDENTIFICATION</scope>
</reference>
<feature type="domain" description="Ribosomal protein/NADH dehydrogenase" evidence="8">
    <location>
        <begin position="50"/>
        <end position="123"/>
    </location>
</feature>
<dbReference type="GO" id="GO:0005739">
    <property type="term" value="C:mitochondrion"/>
    <property type="evidence" value="ECO:0007669"/>
    <property type="project" value="UniProtKB-SubCell"/>
</dbReference>
<dbReference type="OMA" id="FCICEVP"/>
<evidence type="ECO:0000256" key="6">
    <source>
        <dbReference type="ARBA" id="ARBA00035139"/>
    </source>
</evidence>
<dbReference type="InterPro" id="IPR040049">
    <property type="entry name" value="Ribosomal_mS25/mL61"/>
</dbReference>
<dbReference type="PANTHER" id="PTHR13274">
    <property type="entry name" value="MITOCHONDRIAL RIBOSOMAL PROTEIN S25"/>
    <property type="match status" value="1"/>
</dbReference>
<dbReference type="PANTHER" id="PTHR13274:SF2">
    <property type="entry name" value="SMALL RIBOSOMAL SUBUNIT PROTEIN MS25"/>
    <property type="match status" value="1"/>
</dbReference>
<evidence type="ECO:0000256" key="3">
    <source>
        <dbReference type="ARBA" id="ARBA00022980"/>
    </source>
</evidence>
<dbReference type="STRING" id="103827.A0A0N5CW43"/>
<dbReference type="Proteomes" id="UP000276776">
    <property type="component" value="Unassembled WGS sequence"/>
</dbReference>
<dbReference type="InterPro" id="IPR007741">
    <property type="entry name" value="Ribosomal_mL43/mS25/NADH_DH"/>
</dbReference>
<comment type="subcellular location">
    <subcellularLocation>
        <location evidence="1">Mitochondrion</location>
    </subcellularLocation>
</comment>
<accession>A0A0N5CW43</accession>
<organism evidence="11">
    <name type="scientific">Thelazia callipaeda</name>
    <name type="common">Oriental eyeworm</name>
    <name type="synonym">Parasitic nematode</name>
    <dbReference type="NCBI Taxonomy" id="103827"/>
    <lineage>
        <taxon>Eukaryota</taxon>
        <taxon>Metazoa</taxon>
        <taxon>Ecdysozoa</taxon>
        <taxon>Nematoda</taxon>
        <taxon>Chromadorea</taxon>
        <taxon>Rhabditida</taxon>
        <taxon>Spirurina</taxon>
        <taxon>Spiruromorpha</taxon>
        <taxon>Thelazioidea</taxon>
        <taxon>Thelaziidae</taxon>
        <taxon>Thelazia</taxon>
    </lineage>
</organism>
<keyword evidence="4" id="KW-0496">Mitochondrion</keyword>
<evidence type="ECO:0000313" key="11">
    <source>
        <dbReference type="WBParaSite" id="TCLT_0000455401-mRNA-1"/>
    </source>
</evidence>
<dbReference type="SMART" id="SM00916">
    <property type="entry name" value="L51_S25_CI-B8"/>
    <property type="match status" value="1"/>
</dbReference>
<protein>
    <recommendedName>
        <fullName evidence="6">Small ribosomal subunit protein mS25</fullName>
    </recommendedName>
    <alternativeName>
        <fullName evidence="7">28S ribosomal protein S25, mitochondrial</fullName>
    </alternativeName>
</protein>
<dbReference type="GO" id="GO:0005840">
    <property type="term" value="C:ribosome"/>
    <property type="evidence" value="ECO:0007669"/>
    <property type="project" value="UniProtKB-KW"/>
</dbReference>
<keyword evidence="5" id="KW-0687">Ribonucleoprotein</keyword>
<dbReference type="OrthoDB" id="5919182at2759"/>
<evidence type="ECO:0000256" key="7">
    <source>
        <dbReference type="ARBA" id="ARBA00035369"/>
    </source>
</evidence>
<dbReference type="SUPFAM" id="SSF52833">
    <property type="entry name" value="Thioredoxin-like"/>
    <property type="match status" value="1"/>
</dbReference>
<dbReference type="AlphaFoldDB" id="A0A0N5CW43"/>
<evidence type="ECO:0000256" key="1">
    <source>
        <dbReference type="ARBA" id="ARBA00004173"/>
    </source>
</evidence>
<dbReference type="InterPro" id="IPR036249">
    <property type="entry name" value="Thioredoxin-like_sf"/>
</dbReference>
<evidence type="ECO:0000256" key="5">
    <source>
        <dbReference type="ARBA" id="ARBA00023274"/>
    </source>
</evidence>
<evidence type="ECO:0000256" key="2">
    <source>
        <dbReference type="ARBA" id="ARBA00008046"/>
    </source>
</evidence>
<gene>
    <name evidence="9" type="ORF">TCLT_LOCUS4543</name>
</gene>
<evidence type="ECO:0000256" key="4">
    <source>
        <dbReference type="ARBA" id="ARBA00023128"/>
    </source>
</evidence>